<gene>
    <name evidence="1" type="ORF">SMD31_12220</name>
</gene>
<evidence type="ECO:0008006" key="3">
    <source>
        <dbReference type="Google" id="ProtNLM"/>
    </source>
</evidence>
<dbReference type="InterPro" id="IPR014710">
    <property type="entry name" value="RmlC-like_jellyroll"/>
</dbReference>
<dbReference type="SUPFAM" id="SSF51182">
    <property type="entry name" value="RmlC-like cupins"/>
    <property type="match status" value="2"/>
</dbReference>
<dbReference type="InterPro" id="IPR029068">
    <property type="entry name" value="Glyas_Bleomycin-R_OHBP_Dase"/>
</dbReference>
<reference evidence="1 2" key="1">
    <citation type="journal article" date="2013" name="Antonie Van Leeuwenhoek">
        <title>Dongia rigui sp. nov., isolated from freshwater of a large wetland in Korea.</title>
        <authorList>
            <person name="Baik K.S."/>
            <person name="Hwang Y.M."/>
            <person name="Choi J.S."/>
            <person name="Kwon J."/>
            <person name="Seong C.N."/>
        </authorList>
    </citation>
    <scope>NUCLEOTIDE SEQUENCE [LARGE SCALE GENOMIC DNA]</scope>
    <source>
        <strain evidence="1 2">04SU4-P</strain>
    </source>
</reference>
<dbReference type="SUPFAM" id="SSF54593">
    <property type="entry name" value="Glyoxalase/Bleomycin resistance protein/Dihydroxybiphenyl dioxygenase"/>
    <property type="match status" value="1"/>
</dbReference>
<proteinExistence type="predicted"/>
<evidence type="ECO:0000313" key="2">
    <source>
        <dbReference type="Proteomes" id="UP001271769"/>
    </source>
</evidence>
<dbReference type="RefSeq" id="WP_320501173.1">
    <property type="nucleotide sequence ID" value="NZ_JAXCLX010000002.1"/>
</dbReference>
<sequence>MIADIPADIGTHIRAAQIVLPCPDLAAELAFFTQRLGFKVNLIMPADSPALAVISGHGLTLRLERRPNAGNQTPLQLRLLCDLSALPAGTPEELTAPSGTKLQLVDVQPPMIVPEGTQEFVLSKGGADAWGVGRAGMQYRDLIPSRLGGRFIASHIRIPTGGPVPDYVHFHKIRFQMIFCKAGWAKLVYEDQGDPFLLEAGDCVLQPPEIRHRVLEASDGLEVIEIGCPAVHETFADNNMTLPTGHFIPARYYGDQRFVRHIAAKATWSPWHLPGFEARDLGISAATDGLAGVRVVRAAGAGSVDAEPHGGEFLFYFVLKGALALGGTVGNHALTVGDSVVIPNDIGYRLDASAGTEFLEVRLPELG</sequence>
<dbReference type="CDD" id="cd06980">
    <property type="entry name" value="cupin_bxe_c0505"/>
    <property type="match status" value="1"/>
</dbReference>
<accession>A0ABU5DZD8</accession>
<dbReference type="EMBL" id="JAXCLX010000002">
    <property type="protein sequence ID" value="MDY0872699.1"/>
    <property type="molecule type" value="Genomic_DNA"/>
</dbReference>
<keyword evidence="2" id="KW-1185">Reference proteome</keyword>
<dbReference type="InterPro" id="IPR011051">
    <property type="entry name" value="RmlC_Cupin_sf"/>
</dbReference>
<protein>
    <recommendedName>
        <fullName evidence="3">Cupin</fullName>
    </recommendedName>
</protein>
<organism evidence="1 2">
    <name type="scientific">Dongia rigui</name>
    <dbReference type="NCBI Taxonomy" id="940149"/>
    <lineage>
        <taxon>Bacteria</taxon>
        <taxon>Pseudomonadati</taxon>
        <taxon>Pseudomonadota</taxon>
        <taxon>Alphaproteobacteria</taxon>
        <taxon>Rhodospirillales</taxon>
        <taxon>Dongiaceae</taxon>
        <taxon>Dongia</taxon>
    </lineage>
</organism>
<dbReference type="Proteomes" id="UP001271769">
    <property type="component" value="Unassembled WGS sequence"/>
</dbReference>
<dbReference type="Gene3D" id="2.60.120.10">
    <property type="entry name" value="Jelly Rolls"/>
    <property type="match status" value="2"/>
</dbReference>
<evidence type="ECO:0000313" key="1">
    <source>
        <dbReference type="EMBL" id="MDY0872699.1"/>
    </source>
</evidence>
<comment type="caution">
    <text evidence="1">The sequence shown here is derived from an EMBL/GenBank/DDBJ whole genome shotgun (WGS) entry which is preliminary data.</text>
</comment>
<name>A0ABU5DZD8_9PROT</name>